<dbReference type="Pfam" id="PF03466">
    <property type="entry name" value="LysR_substrate"/>
    <property type="match status" value="1"/>
</dbReference>
<dbReference type="PANTHER" id="PTHR30126">
    <property type="entry name" value="HTH-TYPE TRANSCRIPTIONAL REGULATOR"/>
    <property type="match status" value="1"/>
</dbReference>
<keyword evidence="2" id="KW-0805">Transcription regulation</keyword>
<evidence type="ECO:0000259" key="5">
    <source>
        <dbReference type="PROSITE" id="PS50931"/>
    </source>
</evidence>
<reference evidence="6" key="1">
    <citation type="submission" date="2024-07" db="EMBL/GenBank/DDBJ databases">
        <title>Complete genome sequence of Verrucomicrobiaceae bacterium NT6N.</title>
        <authorList>
            <person name="Huang C."/>
            <person name="Takami H."/>
            <person name="Hamasaki K."/>
        </authorList>
    </citation>
    <scope>NUCLEOTIDE SEQUENCE</scope>
    <source>
        <strain evidence="6">NT6N</strain>
    </source>
</reference>
<sequence>MTPDILIHTFVTMNLPDIRQLNIFIALEETRSFTAAARLCFITQSAVSHSIKALEKQLDCPLIERMGKRIILTPYGEVFLHHSKRVVAELETGLSKLAKLKQWGYTSIHIGVPDSICQLVLPGALKDFYEKHPRCEVSVSIGDTSEILKMINDGQADLGLGIQQALPDQKFIFTPLADDELCFITSTGHPWTKQEPTMRKELSDVRLITYSAKSETKRLVTRHFNEHVIQHHQPLTLGNMEAIKEMTKLDMGVGIIPRWVARREIEDGSLTSHPISTPPPKRKWGVFSPAHKTLALPEEDFITICKEHLEAAIQAGTVEPATA</sequence>
<gene>
    <name evidence="6" type="ORF">NT6N_19910</name>
</gene>
<dbReference type="Pfam" id="PF00126">
    <property type="entry name" value="HTH_1"/>
    <property type="match status" value="1"/>
</dbReference>
<dbReference type="GO" id="GO:0003700">
    <property type="term" value="F:DNA-binding transcription factor activity"/>
    <property type="evidence" value="ECO:0007669"/>
    <property type="project" value="InterPro"/>
</dbReference>
<proteinExistence type="inferred from homology"/>
<evidence type="ECO:0000313" key="6">
    <source>
        <dbReference type="EMBL" id="BDS06951.1"/>
    </source>
</evidence>
<name>A0AAT9FLU3_9BACT</name>
<dbReference type="PANTHER" id="PTHR30126:SF40">
    <property type="entry name" value="HTH-TYPE TRANSCRIPTIONAL REGULATOR GLTR"/>
    <property type="match status" value="1"/>
</dbReference>
<dbReference type="Gene3D" id="1.10.10.10">
    <property type="entry name" value="Winged helix-like DNA-binding domain superfamily/Winged helix DNA-binding domain"/>
    <property type="match status" value="1"/>
</dbReference>
<dbReference type="PRINTS" id="PR00039">
    <property type="entry name" value="HTHLYSR"/>
</dbReference>
<comment type="similarity">
    <text evidence="1">Belongs to the LysR transcriptional regulatory family.</text>
</comment>
<dbReference type="AlphaFoldDB" id="A0AAT9FLU3"/>
<evidence type="ECO:0000256" key="2">
    <source>
        <dbReference type="ARBA" id="ARBA00023015"/>
    </source>
</evidence>
<dbReference type="FunFam" id="1.10.10.10:FF:000001">
    <property type="entry name" value="LysR family transcriptional regulator"/>
    <property type="match status" value="1"/>
</dbReference>
<dbReference type="EMBL" id="AP026866">
    <property type="protein sequence ID" value="BDS06951.1"/>
    <property type="molecule type" value="Genomic_DNA"/>
</dbReference>
<dbReference type="InterPro" id="IPR005119">
    <property type="entry name" value="LysR_subst-bd"/>
</dbReference>
<protein>
    <submittedName>
        <fullName evidence="6">Pca operon transcription factor PcaQ</fullName>
    </submittedName>
</protein>
<dbReference type="CDD" id="cd05466">
    <property type="entry name" value="PBP2_LTTR_substrate"/>
    <property type="match status" value="1"/>
</dbReference>
<dbReference type="InterPro" id="IPR000847">
    <property type="entry name" value="LysR_HTH_N"/>
</dbReference>
<evidence type="ECO:0000256" key="1">
    <source>
        <dbReference type="ARBA" id="ARBA00009437"/>
    </source>
</evidence>
<feature type="domain" description="HTH lysR-type" evidence="5">
    <location>
        <begin position="16"/>
        <end position="73"/>
    </location>
</feature>
<dbReference type="KEGG" id="osu:NT6N_19910"/>
<dbReference type="SUPFAM" id="SSF53850">
    <property type="entry name" value="Periplasmic binding protein-like II"/>
    <property type="match status" value="1"/>
</dbReference>
<dbReference type="PROSITE" id="PS50931">
    <property type="entry name" value="HTH_LYSR"/>
    <property type="match status" value="1"/>
</dbReference>
<dbReference type="GO" id="GO:0000976">
    <property type="term" value="F:transcription cis-regulatory region binding"/>
    <property type="evidence" value="ECO:0007669"/>
    <property type="project" value="TreeGrafter"/>
</dbReference>
<organism evidence="6">
    <name type="scientific">Oceaniferula spumae</name>
    <dbReference type="NCBI Taxonomy" id="2979115"/>
    <lineage>
        <taxon>Bacteria</taxon>
        <taxon>Pseudomonadati</taxon>
        <taxon>Verrucomicrobiota</taxon>
        <taxon>Verrucomicrobiia</taxon>
        <taxon>Verrucomicrobiales</taxon>
        <taxon>Verrucomicrobiaceae</taxon>
        <taxon>Oceaniferula</taxon>
    </lineage>
</organism>
<dbReference type="Gene3D" id="3.40.190.290">
    <property type="match status" value="1"/>
</dbReference>
<keyword evidence="3" id="KW-0238">DNA-binding</keyword>
<accession>A0AAT9FLU3</accession>
<dbReference type="InterPro" id="IPR036388">
    <property type="entry name" value="WH-like_DNA-bd_sf"/>
</dbReference>
<evidence type="ECO:0000256" key="4">
    <source>
        <dbReference type="ARBA" id="ARBA00023163"/>
    </source>
</evidence>
<evidence type="ECO:0000256" key="3">
    <source>
        <dbReference type="ARBA" id="ARBA00023125"/>
    </source>
</evidence>
<dbReference type="SUPFAM" id="SSF46785">
    <property type="entry name" value="Winged helix' DNA-binding domain"/>
    <property type="match status" value="1"/>
</dbReference>
<dbReference type="InterPro" id="IPR036390">
    <property type="entry name" value="WH_DNA-bd_sf"/>
</dbReference>
<keyword evidence="4" id="KW-0804">Transcription</keyword>